<evidence type="ECO:0000256" key="4">
    <source>
        <dbReference type="PROSITE-ProRule" id="PRU00325"/>
    </source>
</evidence>
<keyword evidence="1" id="KW-0479">Metal-binding</keyword>
<dbReference type="SMART" id="SM00575">
    <property type="entry name" value="ZnF_PMZ"/>
    <property type="match status" value="1"/>
</dbReference>
<dbReference type="InterPro" id="IPR018289">
    <property type="entry name" value="MULE_transposase_dom"/>
</dbReference>
<dbReference type="Pfam" id="PF03108">
    <property type="entry name" value="DBD_Tnp_Mut"/>
    <property type="match status" value="1"/>
</dbReference>
<evidence type="ECO:0000313" key="6">
    <source>
        <dbReference type="EMBL" id="KAK1354343.1"/>
    </source>
</evidence>
<comment type="caution">
    <text evidence="6">The sequence shown here is derived from an EMBL/GenBank/DDBJ whole genome shotgun (WGS) entry which is preliminary data.</text>
</comment>
<dbReference type="GO" id="GO:0008270">
    <property type="term" value="F:zinc ion binding"/>
    <property type="evidence" value="ECO:0007669"/>
    <property type="project" value="UniProtKB-KW"/>
</dbReference>
<dbReference type="PANTHER" id="PTHR31973:SF113">
    <property type="entry name" value="PROTEIN FAR1-RELATED SEQUENCE 5-LIKE"/>
    <property type="match status" value="1"/>
</dbReference>
<dbReference type="AlphaFoldDB" id="A0AAD8GUN3"/>
<keyword evidence="2 4" id="KW-0863">Zinc-finger</keyword>
<protein>
    <submittedName>
        <fullName evidence="6">SWIM-type domain-containing protein</fullName>
    </submittedName>
</protein>
<evidence type="ECO:0000256" key="3">
    <source>
        <dbReference type="ARBA" id="ARBA00022833"/>
    </source>
</evidence>
<organism evidence="6 7">
    <name type="scientific">Heracleum sosnowskyi</name>
    <dbReference type="NCBI Taxonomy" id="360622"/>
    <lineage>
        <taxon>Eukaryota</taxon>
        <taxon>Viridiplantae</taxon>
        <taxon>Streptophyta</taxon>
        <taxon>Embryophyta</taxon>
        <taxon>Tracheophyta</taxon>
        <taxon>Spermatophyta</taxon>
        <taxon>Magnoliopsida</taxon>
        <taxon>eudicotyledons</taxon>
        <taxon>Gunneridae</taxon>
        <taxon>Pentapetalae</taxon>
        <taxon>asterids</taxon>
        <taxon>campanulids</taxon>
        <taxon>Apiales</taxon>
        <taxon>Apiaceae</taxon>
        <taxon>Apioideae</taxon>
        <taxon>apioid superclade</taxon>
        <taxon>Tordylieae</taxon>
        <taxon>Tordyliinae</taxon>
        <taxon>Heracleum</taxon>
    </lineage>
</organism>
<sequence length="761" mass="88416">MDNIPVIVQHSGYWDESLRYVNFQVFGILIPKDCNYVNLVLMICNELKLQPDSTSMQIEYQVKDGYPPFKVVDDQHISFYIELKKKEADFTIYPLRVTTEIRNFQLSAFSNQSGMTPNDNGFEIGHTEGMSSNISCNNSDGLSKENVEDYVDYAEKISRQMIEMSPETTTEDEIIEINKDDIINNKKNQELSVLQIYKDKETLKMVLSLYAIKNNFQYKVKKSCKNEYLVACLDQNCKWLLRASRNGNTNQFIIRRLFNRHTCSLEIRFKNKRQATTSLIADVIKHKFTNIKTRYSVADIMRDMKHDHNMEVKYNKAWRSKEKALEIMRGNATESFAELYTYLYMLYTTNAGSIVELQLTGDNCFLYVFVALISSMRGWNYCLPVVVVDGTFLKSSYRGTLLVAATQDAGGKIFPLAFGVVDSENDKSWEWFFEKFRKAYGGREEMVIVSDRHESIIEAANKIYPEVPNVFCIFHLLGNIKTKFKKNLKKIKEAFLSTANAYSLKKFQYHMKELEKVDKRVHVFLEEVGYDKWAKVYSLNNRYSNMTSNVAESLNSVTMSIRELPICTMLESLRALVQKWSWRNRNEANATSTRLIIKYEELLKKNYLLSVDLTVNPTNHIVFEVINGERKNIVDLSARNCTCKRFQMDQIPCAHAIAVFQKSNLDPYDYCSPYYTKETMVAAYKENVYPVGNKDNWQVPENVKSLIVYPPEGRIRVGMPKKRRCKAHWERNGKILKPIQCSKCKQNGHNKRTCRNPTKND</sequence>
<keyword evidence="7" id="KW-1185">Reference proteome</keyword>
<evidence type="ECO:0000259" key="5">
    <source>
        <dbReference type="PROSITE" id="PS50966"/>
    </source>
</evidence>
<proteinExistence type="predicted"/>
<reference evidence="6" key="2">
    <citation type="submission" date="2023-05" db="EMBL/GenBank/DDBJ databases">
        <authorList>
            <person name="Schelkunov M.I."/>
        </authorList>
    </citation>
    <scope>NUCLEOTIDE SEQUENCE</scope>
    <source>
        <strain evidence="6">Hsosn_3</strain>
        <tissue evidence="6">Leaf</tissue>
    </source>
</reference>
<dbReference type="InterPro" id="IPR004332">
    <property type="entry name" value="Transposase_MuDR"/>
</dbReference>
<accession>A0AAD8GUN3</accession>
<dbReference type="Pfam" id="PF04434">
    <property type="entry name" value="SWIM"/>
    <property type="match status" value="1"/>
</dbReference>
<dbReference type="InterPro" id="IPR006564">
    <property type="entry name" value="Znf_PMZ"/>
</dbReference>
<feature type="domain" description="SWIM-type" evidence="5">
    <location>
        <begin position="623"/>
        <end position="664"/>
    </location>
</feature>
<dbReference type="EMBL" id="JAUIZM010000011">
    <property type="protein sequence ID" value="KAK1354343.1"/>
    <property type="molecule type" value="Genomic_DNA"/>
</dbReference>
<dbReference type="PROSITE" id="PS50966">
    <property type="entry name" value="ZF_SWIM"/>
    <property type="match status" value="1"/>
</dbReference>
<dbReference type="Pfam" id="PF10551">
    <property type="entry name" value="MULE"/>
    <property type="match status" value="1"/>
</dbReference>
<dbReference type="PANTHER" id="PTHR31973">
    <property type="entry name" value="POLYPROTEIN, PUTATIVE-RELATED"/>
    <property type="match status" value="1"/>
</dbReference>
<evidence type="ECO:0000313" key="7">
    <source>
        <dbReference type="Proteomes" id="UP001237642"/>
    </source>
</evidence>
<gene>
    <name evidence="6" type="ORF">POM88_047599</name>
</gene>
<name>A0AAD8GUN3_9APIA</name>
<evidence type="ECO:0000256" key="1">
    <source>
        <dbReference type="ARBA" id="ARBA00022723"/>
    </source>
</evidence>
<dbReference type="InterPro" id="IPR007527">
    <property type="entry name" value="Znf_SWIM"/>
</dbReference>
<evidence type="ECO:0000256" key="2">
    <source>
        <dbReference type="ARBA" id="ARBA00022771"/>
    </source>
</evidence>
<keyword evidence="3" id="KW-0862">Zinc</keyword>
<dbReference type="Proteomes" id="UP001237642">
    <property type="component" value="Unassembled WGS sequence"/>
</dbReference>
<reference evidence="6" key="1">
    <citation type="submission" date="2023-02" db="EMBL/GenBank/DDBJ databases">
        <title>Genome of toxic invasive species Heracleum sosnowskyi carries increased number of genes despite the absence of recent whole-genome duplications.</title>
        <authorList>
            <person name="Schelkunov M."/>
            <person name="Shtratnikova V."/>
            <person name="Makarenko M."/>
            <person name="Klepikova A."/>
            <person name="Omelchenko D."/>
            <person name="Novikova G."/>
            <person name="Obukhova E."/>
            <person name="Bogdanov V."/>
            <person name="Penin A."/>
            <person name="Logacheva M."/>
        </authorList>
    </citation>
    <scope>NUCLEOTIDE SEQUENCE</scope>
    <source>
        <strain evidence="6">Hsosn_3</strain>
        <tissue evidence="6">Leaf</tissue>
    </source>
</reference>